<name>A0AA88KVR7_ARTSF</name>
<dbReference type="SUPFAM" id="SSF54236">
    <property type="entry name" value="Ubiquitin-like"/>
    <property type="match status" value="1"/>
</dbReference>
<comment type="caution">
    <text evidence="4">The sequence shown here is derived from an EMBL/GenBank/DDBJ whole genome shotgun (WGS) entry which is preliminary data.</text>
</comment>
<dbReference type="Gene3D" id="3.10.20.90">
    <property type="entry name" value="Phosphatidylinositol 3-kinase Catalytic Subunit, Chain A, domain 1"/>
    <property type="match status" value="1"/>
</dbReference>
<dbReference type="InterPro" id="IPR029071">
    <property type="entry name" value="Ubiquitin-like_domsf"/>
</dbReference>
<accession>A0AA88KVR7</accession>
<dbReference type="AlphaFoldDB" id="A0AA88KVR7"/>
<reference evidence="4" key="1">
    <citation type="submission" date="2023-07" db="EMBL/GenBank/DDBJ databases">
        <title>Chromosome-level genome assembly of Artemia franciscana.</title>
        <authorList>
            <person name="Jo E."/>
        </authorList>
    </citation>
    <scope>NUCLEOTIDE SEQUENCE</scope>
    <source>
        <tissue evidence="4">Whole body</tissue>
    </source>
</reference>
<feature type="domain" description="Ubiquitin-like" evidence="3">
    <location>
        <begin position="335"/>
        <end position="382"/>
    </location>
</feature>
<evidence type="ECO:0000256" key="2">
    <source>
        <dbReference type="ARBA" id="ARBA00022737"/>
    </source>
</evidence>
<dbReference type="EMBL" id="JAVRJZ010000020">
    <property type="protein sequence ID" value="KAK2705432.1"/>
    <property type="molecule type" value="Genomic_DNA"/>
</dbReference>
<dbReference type="PANTHER" id="PTHR18849:SF0">
    <property type="entry name" value="CILIA- AND FLAGELLA-ASSOCIATED PROTEIN 410-RELATED"/>
    <property type="match status" value="1"/>
</dbReference>
<proteinExistence type="predicted"/>
<evidence type="ECO:0000256" key="1">
    <source>
        <dbReference type="ARBA" id="ARBA00022614"/>
    </source>
</evidence>
<keyword evidence="1" id="KW-0433">Leucine-rich repeat</keyword>
<dbReference type="Proteomes" id="UP001187531">
    <property type="component" value="Unassembled WGS sequence"/>
</dbReference>
<gene>
    <name evidence="4" type="ORF">QYM36_015720</name>
</gene>
<sequence length="411" mass="46911">MDAAEMGELATLAGEIISKYLDTSCLEPVSSHILAAGKIKNPRQICINDRNIASTGDMKTPAVQDLIWSCEELDLSNNNLHLTSVPEILEHFPLLKVLNLCRNPLNGTEMMDKGFVASRLEVLVLNNCLLSWEGLFWLLQICPELKRLHLDSTTIDFAKPDQGISFPNIEVLHFSKNRLSPLVLKYLSHFFPNVKELYFMQNQSEEAWQVIDESIFTELEKLSLIDCSVCEWGEIESFGCLKSLKHLKLLNCPVLEGLDVNLRRQLVIARLPYLITLNGGETITRDARDKAERAFIRYYMEEENKPARYIELEALHGKLDKLIDLDLKPKKYVSVVIEYDNKSSVRRFSQDITVMGLKKKLEPLLNLSANSMRLYFLSKQAAYGPDELKVPSKKLYSLLIEDGDTFIVDRK</sequence>
<evidence type="ECO:0000313" key="4">
    <source>
        <dbReference type="EMBL" id="KAK2705432.1"/>
    </source>
</evidence>
<dbReference type="Pfam" id="PF14560">
    <property type="entry name" value="Ubiquitin_2"/>
    <property type="match status" value="1"/>
</dbReference>
<dbReference type="InterPro" id="IPR032675">
    <property type="entry name" value="LRR_dom_sf"/>
</dbReference>
<organism evidence="4 5">
    <name type="scientific">Artemia franciscana</name>
    <name type="common">Brine shrimp</name>
    <name type="synonym">Artemia sanfranciscana</name>
    <dbReference type="NCBI Taxonomy" id="6661"/>
    <lineage>
        <taxon>Eukaryota</taxon>
        <taxon>Metazoa</taxon>
        <taxon>Ecdysozoa</taxon>
        <taxon>Arthropoda</taxon>
        <taxon>Crustacea</taxon>
        <taxon>Branchiopoda</taxon>
        <taxon>Anostraca</taxon>
        <taxon>Artemiidae</taxon>
        <taxon>Artemia</taxon>
    </lineage>
</organism>
<keyword evidence="5" id="KW-1185">Reference proteome</keyword>
<evidence type="ECO:0000313" key="5">
    <source>
        <dbReference type="Proteomes" id="UP001187531"/>
    </source>
</evidence>
<keyword evidence="2" id="KW-0677">Repeat</keyword>
<dbReference type="Gene3D" id="3.80.10.10">
    <property type="entry name" value="Ribonuclease Inhibitor"/>
    <property type="match status" value="2"/>
</dbReference>
<protein>
    <recommendedName>
        <fullName evidence="3">Ubiquitin-like domain-containing protein</fullName>
    </recommendedName>
</protein>
<dbReference type="PANTHER" id="PTHR18849">
    <property type="entry name" value="LEUCINE RICH REPEAT PROTEIN"/>
    <property type="match status" value="1"/>
</dbReference>
<dbReference type="SUPFAM" id="SSF52058">
    <property type="entry name" value="L domain-like"/>
    <property type="match status" value="1"/>
</dbReference>
<evidence type="ECO:0000259" key="3">
    <source>
        <dbReference type="Pfam" id="PF14560"/>
    </source>
</evidence>
<dbReference type="InterPro" id="IPR000626">
    <property type="entry name" value="Ubiquitin-like_dom"/>
</dbReference>